<feature type="domain" description="AB hydrolase-1" evidence="7">
    <location>
        <begin position="511"/>
        <end position="811"/>
    </location>
</feature>
<accession>A0A182P309</accession>
<evidence type="ECO:0008006" key="11">
    <source>
        <dbReference type="Google" id="ProtNLM"/>
    </source>
</evidence>
<dbReference type="Gene3D" id="3.40.50.1820">
    <property type="entry name" value="alpha/beta hydrolase"/>
    <property type="match status" value="3"/>
</dbReference>
<keyword evidence="3" id="KW-0378">Hydrolase</keyword>
<keyword evidence="2" id="KW-0732">Signal</keyword>
<keyword evidence="5" id="KW-0443">Lipid metabolism</keyword>
<dbReference type="Proteomes" id="UP000075885">
    <property type="component" value="Unassembled WGS sequence"/>
</dbReference>
<name>A0A182P309_9DIPT</name>
<evidence type="ECO:0000313" key="9">
    <source>
        <dbReference type="EnsemblMetazoa" id="AEPI001297-PA"/>
    </source>
</evidence>
<dbReference type="AlphaFoldDB" id="A0A182P309"/>
<dbReference type="Pfam" id="PF04083">
    <property type="entry name" value="Abhydro_lipase"/>
    <property type="match status" value="1"/>
</dbReference>
<dbReference type="GO" id="GO:0016787">
    <property type="term" value="F:hydrolase activity"/>
    <property type="evidence" value="ECO:0007669"/>
    <property type="project" value="UniProtKB-KW"/>
</dbReference>
<evidence type="ECO:0000256" key="4">
    <source>
        <dbReference type="ARBA" id="ARBA00022963"/>
    </source>
</evidence>
<feature type="domain" description="Partial AB-hydrolase lipase" evidence="8">
    <location>
        <begin position="819"/>
        <end position="874"/>
    </location>
</feature>
<dbReference type="GO" id="GO:0016042">
    <property type="term" value="P:lipid catabolic process"/>
    <property type="evidence" value="ECO:0007669"/>
    <property type="project" value="UniProtKB-KW"/>
</dbReference>
<sequence>MASDSERSTVTRLPIMPLTLLLSSLVLLTLGVGPYISEAASARLRAGDTNDIGSYFAITAEDGALSTPELIVKYGYPVESHEATGADGYIVSLTRIPPRHQRHRKPLLLVHGLLASSADYLIIGPNNSLAYLLADRDYDVWLADMRGNRYSRRHTRLDSASPEYWDFTWHEMGYYDLPAVIDYILRLTGAPQLDYIGHSQGTTVFFVMASSRPQYNEKIGHIYALSPAVCLKRVRSPLIRWMLQNMNAIRDLFLALGIREFLPHVDKQYDLTRALCPMSDPNNLCVQVVSMTVGPNPKMIDMTAMQVLVGHDPAGASIKQLFHFAQLQRSGQFRQYDYGRRNNTQRYSHWNAPAYNLSAVTAPVTIFYAKNDWLIDPRDVVKFSKLLPVKPTMHLVEDENFNHLDFTMAKNARAMVYERILSDLEKREVNSPFGQGALHKGAFILVLCAMTLPLVLAGSRGATTFGNYETVFAIDEEDGTLETHEVITADGYLLTLTRIPSNHTKIDHTLPLLLVHGLFASSADFLIIGPNNSLAYLLSDQGHDVWLVDLRGNRYSRRHTTLAPESREYWDFSWHEMGYYDLPATIDHILSVTGAGRLHYIGYSQGTTVFFALASSRPEYNDKIARMYALSPAVYVQHVRSPIFRWLADNSPAVKCFLDAMGLWQVLPHNKAQYALQRTLCPARVARTICVRLIEQLVGPNPNGTDRLAQHVIAGHNPSGASSKQLLHFAQLNRCGRFQQFDYERRVENLAHYGQEQPPAYNLSAVTAPVAIFYALNDWMIDPANVLRLAGELPNVVSLTEVQDRHFNHLDFVAAKRIELITKYGYLGETYTVTTADGYKLGVHRMRRKEGSDPNLLPVLLVHGLLGSSADWLLIGPGDALGYQLAKLGYDVWLANTRGNRYSRQHLRLSPNDAAFWNFTWHEKGIYDLPAMIDFILDNTRPAAGQIYYIGHSEGTTDYFVMTSSLAEYKRKIRLAHALAPAVLLNSVRSPLLMSLTDNAQFLIPFAKTTNVVEFMKWSEQQSGMLQTMCPPESKRNPCVVVLENLFGPNPDALDTNAVQALVGHCPSGAALKEIQHYYQIIQSGVFRPYQENSVDRIVVPYNLSASDVPVHIYYGMNDWIIHPKNVRKFTSALPNIRELRPIGGKKFTHGDFIIAKRIRTLLYTKIIANLKNDTMEQLRIMEKS</sequence>
<dbReference type="PANTHER" id="PTHR11005">
    <property type="entry name" value="LYSOSOMAL ACID LIPASE-RELATED"/>
    <property type="match status" value="1"/>
</dbReference>
<dbReference type="Pfam" id="PF00561">
    <property type="entry name" value="Abhydrolase_1"/>
    <property type="match status" value="2"/>
</dbReference>
<organism evidence="9 10">
    <name type="scientific">Anopheles epiroticus</name>
    <dbReference type="NCBI Taxonomy" id="199890"/>
    <lineage>
        <taxon>Eukaryota</taxon>
        <taxon>Metazoa</taxon>
        <taxon>Ecdysozoa</taxon>
        <taxon>Arthropoda</taxon>
        <taxon>Hexapoda</taxon>
        <taxon>Insecta</taxon>
        <taxon>Pterygota</taxon>
        <taxon>Neoptera</taxon>
        <taxon>Endopterygota</taxon>
        <taxon>Diptera</taxon>
        <taxon>Nematocera</taxon>
        <taxon>Culicoidea</taxon>
        <taxon>Culicidae</taxon>
        <taxon>Anophelinae</taxon>
        <taxon>Anopheles</taxon>
    </lineage>
</organism>
<dbReference type="InterPro" id="IPR029058">
    <property type="entry name" value="AB_hydrolase_fold"/>
</dbReference>
<dbReference type="EnsemblMetazoa" id="AEPI001297-RA">
    <property type="protein sequence ID" value="AEPI001297-PA"/>
    <property type="gene ID" value="AEPI001297"/>
</dbReference>
<dbReference type="VEuPathDB" id="VectorBase:AEPI001297"/>
<proteinExistence type="inferred from homology"/>
<evidence type="ECO:0000259" key="8">
    <source>
        <dbReference type="Pfam" id="PF04083"/>
    </source>
</evidence>
<feature type="domain" description="AB hydrolase-1" evidence="7">
    <location>
        <begin position="105"/>
        <end position="389"/>
    </location>
</feature>
<dbReference type="InterPro" id="IPR006693">
    <property type="entry name" value="AB_hydrolase_lipase"/>
</dbReference>
<evidence type="ECO:0000256" key="3">
    <source>
        <dbReference type="ARBA" id="ARBA00022801"/>
    </source>
</evidence>
<reference evidence="10" key="1">
    <citation type="submission" date="2013-03" db="EMBL/GenBank/DDBJ databases">
        <title>The Genome Sequence of Anopheles epiroticus epiroticus2.</title>
        <authorList>
            <consortium name="The Broad Institute Genomics Platform"/>
            <person name="Neafsey D.E."/>
            <person name="Howell P."/>
            <person name="Walker B."/>
            <person name="Young S.K."/>
            <person name="Zeng Q."/>
            <person name="Gargeya S."/>
            <person name="Fitzgerald M."/>
            <person name="Haas B."/>
            <person name="Abouelleil A."/>
            <person name="Allen A.W."/>
            <person name="Alvarado L."/>
            <person name="Arachchi H.M."/>
            <person name="Berlin A.M."/>
            <person name="Chapman S.B."/>
            <person name="Gainer-Dewar J."/>
            <person name="Goldberg J."/>
            <person name="Griggs A."/>
            <person name="Gujja S."/>
            <person name="Hansen M."/>
            <person name="Howarth C."/>
            <person name="Imamovic A."/>
            <person name="Ireland A."/>
            <person name="Larimer J."/>
            <person name="McCowan C."/>
            <person name="Murphy C."/>
            <person name="Pearson M."/>
            <person name="Poon T.W."/>
            <person name="Priest M."/>
            <person name="Roberts A."/>
            <person name="Saif S."/>
            <person name="Shea T."/>
            <person name="Sisk P."/>
            <person name="Sykes S."/>
            <person name="Wortman J."/>
            <person name="Nusbaum C."/>
            <person name="Birren B."/>
        </authorList>
    </citation>
    <scope>NUCLEOTIDE SEQUENCE [LARGE SCALE GENOMIC DNA]</scope>
    <source>
        <strain evidence="10">Epiroticus2</strain>
    </source>
</reference>
<evidence type="ECO:0000256" key="5">
    <source>
        <dbReference type="ARBA" id="ARBA00023098"/>
    </source>
</evidence>
<keyword evidence="4" id="KW-0442">Lipid degradation</keyword>
<evidence type="ECO:0000256" key="2">
    <source>
        <dbReference type="ARBA" id="ARBA00022729"/>
    </source>
</evidence>
<evidence type="ECO:0000256" key="1">
    <source>
        <dbReference type="ARBA" id="ARBA00010701"/>
    </source>
</evidence>
<evidence type="ECO:0000259" key="7">
    <source>
        <dbReference type="Pfam" id="PF00561"/>
    </source>
</evidence>
<keyword evidence="6" id="KW-0325">Glycoprotein</keyword>
<dbReference type="SUPFAM" id="SSF53474">
    <property type="entry name" value="alpha/beta-Hydrolases"/>
    <property type="match status" value="3"/>
</dbReference>
<protein>
    <recommendedName>
        <fullName evidence="11">AB hydrolase-1 domain-containing protein</fullName>
    </recommendedName>
</protein>
<evidence type="ECO:0000313" key="10">
    <source>
        <dbReference type="Proteomes" id="UP000075885"/>
    </source>
</evidence>
<dbReference type="InterPro" id="IPR000073">
    <property type="entry name" value="AB_hydrolase_1"/>
</dbReference>
<dbReference type="STRING" id="199890.A0A182P309"/>
<keyword evidence="10" id="KW-1185">Reference proteome</keyword>
<dbReference type="FunFam" id="3.40.50.1820:FF:000057">
    <property type="entry name" value="Lipase"/>
    <property type="match status" value="3"/>
</dbReference>
<comment type="similarity">
    <text evidence="1">Belongs to the AB hydrolase superfamily. Lipase family.</text>
</comment>
<reference evidence="9" key="2">
    <citation type="submission" date="2020-05" db="UniProtKB">
        <authorList>
            <consortium name="EnsemblMetazoa"/>
        </authorList>
    </citation>
    <scope>IDENTIFICATION</scope>
    <source>
        <strain evidence="9">Epiroticus2</strain>
    </source>
</reference>
<evidence type="ECO:0000256" key="6">
    <source>
        <dbReference type="ARBA" id="ARBA00023180"/>
    </source>
</evidence>